<dbReference type="Pfam" id="PF01544">
    <property type="entry name" value="CorA"/>
    <property type="match status" value="1"/>
</dbReference>
<dbReference type="InterPro" id="IPR002523">
    <property type="entry name" value="MgTranspt_CorA/ZnTranspt_ZntB"/>
</dbReference>
<keyword evidence="6 12" id="KW-0812">Transmembrane</keyword>
<dbReference type="Gene3D" id="1.20.58.340">
    <property type="entry name" value="Magnesium transport protein CorA, transmembrane region"/>
    <property type="match status" value="2"/>
</dbReference>
<evidence type="ECO:0000256" key="12">
    <source>
        <dbReference type="SAM" id="Phobius"/>
    </source>
</evidence>
<keyword evidence="10 12" id="KW-0472">Membrane</keyword>
<evidence type="ECO:0000256" key="6">
    <source>
        <dbReference type="ARBA" id="ARBA00022692"/>
    </source>
</evidence>
<dbReference type="GO" id="GO:0005886">
    <property type="term" value="C:plasma membrane"/>
    <property type="evidence" value="ECO:0007669"/>
    <property type="project" value="UniProtKB-SubCell"/>
</dbReference>
<keyword evidence="9" id="KW-0406">Ion transport</keyword>
<keyword evidence="7" id="KW-0862">Zinc</keyword>
<dbReference type="GO" id="GO:0015095">
    <property type="term" value="F:magnesium ion transmembrane transporter activity"/>
    <property type="evidence" value="ECO:0007669"/>
    <property type="project" value="TreeGrafter"/>
</dbReference>
<feature type="coiled-coil region" evidence="11">
    <location>
        <begin position="140"/>
        <end position="174"/>
    </location>
</feature>
<dbReference type="InterPro" id="IPR045863">
    <property type="entry name" value="CorA_TM1_TM2"/>
</dbReference>
<dbReference type="InterPro" id="IPR045861">
    <property type="entry name" value="CorA_cytoplasmic_dom"/>
</dbReference>
<comment type="caution">
    <text evidence="13">The sequence shown here is derived from an EMBL/GenBank/DDBJ whole genome shotgun (WGS) entry which is preliminary data.</text>
</comment>
<accession>A0A1B9QY89</accession>
<keyword evidence="11" id="KW-0175">Coiled coil</keyword>
<organism evidence="13 14">
    <name type="scientific">Vibrio genomosp. F10</name>
    <dbReference type="NCBI Taxonomy" id="723171"/>
    <lineage>
        <taxon>Bacteria</taxon>
        <taxon>Pseudomonadati</taxon>
        <taxon>Pseudomonadota</taxon>
        <taxon>Gammaproteobacteria</taxon>
        <taxon>Vibrionales</taxon>
        <taxon>Vibrionaceae</taxon>
        <taxon>Vibrio</taxon>
    </lineage>
</organism>
<keyword evidence="14" id="KW-1185">Reference proteome</keyword>
<evidence type="ECO:0000256" key="5">
    <source>
        <dbReference type="ARBA" id="ARBA00022519"/>
    </source>
</evidence>
<dbReference type="AlphaFoldDB" id="A0A1B9QY89"/>
<dbReference type="GO" id="GO:0000287">
    <property type="term" value="F:magnesium ion binding"/>
    <property type="evidence" value="ECO:0007669"/>
    <property type="project" value="TreeGrafter"/>
</dbReference>
<dbReference type="SUPFAM" id="SSF144083">
    <property type="entry name" value="Magnesium transport protein CorA, transmembrane region"/>
    <property type="match status" value="1"/>
</dbReference>
<dbReference type="PANTHER" id="PTHR46494">
    <property type="entry name" value="CORA FAMILY METAL ION TRANSPORTER (EUROFUNG)"/>
    <property type="match status" value="1"/>
</dbReference>
<evidence type="ECO:0000313" key="14">
    <source>
        <dbReference type="Proteomes" id="UP000093173"/>
    </source>
</evidence>
<gene>
    <name evidence="13" type="ORF">A6E14_11015</name>
</gene>
<keyword evidence="5" id="KW-0997">Cell inner membrane</keyword>
<evidence type="ECO:0000313" key="13">
    <source>
        <dbReference type="EMBL" id="OCH75384.1"/>
    </source>
</evidence>
<comment type="similarity">
    <text evidence="2">Belongs to the CorA metal ion transporter (MIT) (TC 1.A.35) family.</text>
</comment>
<evidence type="ECO:0000256" key="7">
    <source>
        <dbReference type="ARBA" id="ARBA00022833"/>
    </source>
</evidence>
<dbReference type="GO" id="GO:0050897">
    <property type="term" value="F:cobalt ion binding"/>
    <property type="evidence" value="ECO:0007669"/>
    <property type="project" value="TreeGrafter"/>
</dbReference>
<proteinExistence type="inferred from homology"/>
<dbReference type="EMBL" id="MAJZ01000540">
    <property type="protein sequence ID" value="OCH75384.1"/>
    <property type="molecule type" value="Genomic_DNA"/>
</dbReference>
<evidence type="ECO:0000256" key="3">
    <source>
        <dbReference type="ARBA" id="ARBA00022448"/>
    </source>
</evidence>
<evidence type="ECO:0000256" key="9">
    <source>
        <dbReference type="ARBA" id="ARBA00023065"/>
    </source>
</evidence>
<keyword evidence="4" id="KW-1003">Cell membrane</keyword>
<evidence type="ECO:0000256" key="2">
    <source>
        <dbReference type="ARBA" id="ARBA00009765"/>
    </source>
</evidence>
<dbReference type="Gene3D" id="3.30.460.20">
    <property type="entry name" value="CorA soluble domain-like"/>
    <property type="match status" value="1"/>
</dbReference>
<dbReference type="Proteomes" id="UP000093173">
    <property type="component" value="Unassembled WGS sequence"/>
</dbReference>
<evidence type="ECO:0000256" key="4">
    <source>
        <dbReference type="ARBA" id="ARBA00022475"/>
    </source>
</evidence>
<feature type="transmembrane region" description="Helical" evidence="12">
    <location>
        <begin position="260"/>
        <end position="282"/>
    </location>
</feature>
<keyword evidence="8 12" id="KW-1133">Transmembrane helix</keyword>
<feature type="transmembrane region" description="Helical" evidence="12">
    <location>
        <begin position="294"/>
        <end position="314"/>
    </location>
</feature>
<dbReference type="PANTHER" id="PTHR46494:SF3">
    <property type="entry name" value="ZINC TRANSPORT PROTEIN ZNTB"/>
    <property type="match status" value="1"/>
</dbReference>
<evidence type="ECO:0000256" key="11">
    <source>
        <dbReference type="SAM" id="Coils"/>
    </source>
</evidence>
<dbReference type="RefSeq" id="WP_017035984.1">
    <property type="nucleotide sequence ID" value="NZ_JBNGCH010000540.1"/>
</dbReference>
<evidence type="ECO:0000256" key="10">
    <source>
        <dbReference type="ARBA" id="ARBA00023136"/>
    </source>
</evidence>
<sequence>MQIPDVVYGFYFDHNGDSQKIAPDSIVNIDRPHWLHFDYTSEATIEWLREHSQLNSIVIDALLNEETRPRTTVLGDGLLISLRGVNLAAGSNPEDMVSIRLWVTKDKVISTRRRKLLSTLDIANEFEQGSGPGSPPKFVIDLTEKLISRMSETINEIEEKVADIEENIITATNYSLRNDLSVLRRQIISLRRYLAPQKEAMLQLLSEKITLFSMEEKIQLRETLDHLVRYIEDLDSIKDRAAVSQEELSNRLAEQMNNRMYVLSIVAAIFLPLGFLTGLLGINVGGIPGAENSASFAIFTLLLMGVVAIQVWIFKKKNWF</sequence>
<evidence type="ECO:0000256" key="8">
    <source>
        <dbReference type="ARBA" id="ARBA00022989"/>
    </source>
</evidence>
<keyword evidence="3" id="KW-0813">Transport</keyword>
<reference evidence="14" key="1">
    <citation type="submission" date="2016-06" db="EMBL/GenBank/DDBJ databases">
        <authorList>
            <person name="Hehemann J.-H."/>
            <person name="Arevalo P."/>
            <person name="Datta M.S."/>
            <person name="Polz M.F."/>
        </authorList>
    </citation>
    <scope>NUCLEOTIDE SEQUENCE [LARGE SCALE GENOMIC DNA]</scope>
    <source>
        <strain evidence="14">9CSC122</strain>
    </source>
</reference>
<dbReference type="GO" id="GO:0015087">
    <property type="term" value="F:cobalt ion transmembrane transporter activity"/>
    <property type="evidence" value="ECO:0007669"/>
    <property type="project" value="TreeGrafter"/>
</dbReference>
<dbReference type="SUPFAM" id="SSF143865">
    <property type="entry name" value="CorA soluble domain-like"/>
    <property type="match status" value="1"/>
</dbReference>
<dbReference type="NCBIfam" id="NF007092">
    <property type="entry name" value="PRK09546.1"/>
    <property type="match status" value="1"/>
</dbReference>
<evidence type="ECO:0000256" key="1">
    <source>
        <dbReference type="ARBA" id="ARBA00004651"/>
    </source>
</evidence>
<protein>
    <submittedName>
        <fullName evidence="13">Magnesium transporter CorA</fullName>
    </submittedName>
</protein>
<comment type="subcellular location">
    <subcellularLocation>
        <location evidence="1">Cell membrane</location>
        <topology evidence="1">Multi-pass membrane protein</topology>
    </subcellularLocation>
</comment>
<name>A0A1B9QY89_9VIBR</name>
<dbReference type="CDD" id="cd12833">
    <property type="entry name" value="ZntB-like_1"/>
    <property type="match status" value="1"/>
</dbReference>